<evidence type="ECO:0000256" key="8">
    <source>
        <dbReference type="ARBA" id="ARBA00023157"/>
    </source>
</evidence>
<dbReference type="FunFam" id="2.10.25.10:FF:000038">
    <property type="entry name" value="Fibrillin 2"/>
    <property type="match status" value="1"/>
</dbReference>
<dbReference type="STRING" id="37653.A0A0L8G4Q7"/>
<dbReference type="FunFam" id="2.10.25.10:FF:000240">
    <property type="entry name" value="Vitamin K-dependent protein S"/>
    <property type="match status" value="1"/>
</dbReference>
<dbReference type="PANTHER" id="PTHR13802:SF52">
    <property type="entry name" value="MUCIN-4"/>
    <property type="match status" value="1"/>
</dbReference>
<evidence type="ECO:0000256" key="5">
    <source>
        <dbReference type="ARBA" id="ARBA00022737"/>
    </source>
</evidence>
<evidence type="ECO:0000256" key="3">
    <source>
        <dbReference type="ARBA" id="ARBA00022692"/>
    </source>
</evidence>
<evidence type="ECO:0000259" key="14">
    <source>
        <dbReference type="PROSITE" id="PS51233"/>
    </source>
</evidence>
<dbReference type="SMART" id="SM00181">
    <property type="entry name" value="EGF"/>
    <property type="match status" value="14"/>
</dbReference>
<dbReference type="InterPro" id="IPR001846">
    <property type="entry name" value="VWF_type-D"/>
</dbReference>
<gene>
    <name evidence="15" type="ORF">OCBIM_22000405mg</name>
</gene>
<dbReference type="SUPFAM" id="SSF57196">
    <property type="entry name" value="EGF/Laminin"/>
    <property type="match status" value="2"/>
</dbReference>
<dbReference type="InterPro" id="IPR009030">
    <property type="entry name" value="Growth_fac_rcpt_cys_sf"/>
</dbReference>
<dbReference type="OrthoDB" id="5966313at2759"/>
<dbReference type="PROSITE" id="PS00010">
    <property type="entry name" value="ASX_HYDROXYL"/>
    <property type="match status" value="7"/>
</dbReference>
<keyword evidence="8 9" id="KW-1015">Disulfide bond</keyword>
<dbReference type="PROSITE" id="PS50856">
    <property type="entry name" value="AMOP"/>
    <property type="match status" value="1"/>
</dbReference>
<dbReference type="InterPro" id="IPR049883">
    <property type="entry name" value="NOTCH1_EGF-like"/>
</dbReference>
<evidence type="ECO:0000256" key="2">
    <source>
        <dbReference type="ARBA" id="ARBA00022536"/>
    </source>
</evidence>
<name>A0A0L8G4Q7_OCTBM</name>
<feature type="domain" description="EGF-like" evidence="11">
    <location>
        <begin position="1145"/>
        <end position="1185"/>
    </location>
</feature>
<feature type="region of interest" description="Disordered" evidence="10">
    <location>
        <begin position="35"/>
        <end position="90"/>
    </location>
</feature>
<keyword evidence="4" id="KW-0732">Signal</keyword>
<dbReference type="FunFam" id="2.10.25.10:FF:000119">
    <property type="entry name" value="vitamin K-dependent protein S"/>
    <property type="match status" value="1"/>
</dbReference>
<dbReference type="PROSITE" id="PS51233">
    <property type="entry name" value="VWFD"/>
    <property type="match status" value="1"/>
</dbReference>
<dbReference type="PROSITE" id="PS01187">
    <property type="entry name" value="EGF_CA"/>
    <property type="match status" value="5"/>
</dbReference>
<feature type="domain" description="NIDO" evidence="13">
    <location>
        <begin position="348"/>
        <end position="503"/>
    </location>
</feature>
<evidence type="ECO:0000256" key="9">
    <source>
        <dbReference type="PROSITE-ProRule" id="PRU00076"/>
    </source>
</evidence>
<organism evidence="15">
    <name type="scientific">Octopus bimaculoides</name>
    <name type="common">California two-spotted octopus</name>
    <dbReference type="NCBI Taxonomy" id="37653"/>
    <lineage>
        <taxon>Eukaryota</taxon>
        <taxon>Metazoa</taxon>
        <taxon>Spiralia</taxon>
        <taxon>Lophotrochozoa</taxon>
        <taxon>Mollusca</taxon>
        <taxon>Cephalopoda</taxon>
        <taxon>Coleoidea</taxon>
        <taxon>Octopodiformes</taxon>
        <taxon>Octopoda</taxon>
        <taxon>Incirrata</taxon>
        <taxon>Octopodidae</taxon>
        <taxon>Octopus</taxon>
    </lineage>
</organism>
<dbReference type="InterPro" id="IPR000742">
    <property type="entry name" value="EGF"/>
</dbReference>
<feature type="domain" description="AMOP" evidence="12">
    <location>
        <begin position="505"/>
        <end position="630"/>
    </location>
</feature>
<keyword evidence="3" id="KW-0812">Transmembrane</keyword>
<feature type="domain" description="EGF-like" evidence="11">
    <location>
        <begin position="1228"/>
        <end position="1268"/>
    </location>
</feature>
<evidence type="ECO:0000313" key="15">
    <source>
        <dbReference type="EMBL" id="KOF71843.1"/>
    </source>
</evidence>
<feature type="domain" description="EGF-like" evidence="11">
    <location>
        <begin position="1098"/>
        <end position="1137"/>
    </location>
</feature>
<dbReference type="Pfam" id="PF06119">
    <property type="entry name" value="NIDO"/>
    <property type="match status" value="1"/>
</dbReference>
<dbReference type="GO" id="GO:0007160">
    <property type="term" value="P:cell-matrix adhesion"/>
    <property type="evidence" value="ECO:0007669"/>
    <property type="project" value="InterPro"/>
</dbReference>
<proteinExistence type="predicted"/>
<evidence type="ECO:0000256" key="6">
    <source>
        <dbReference type="ARBA" id="ARBA00022989"/>
    </source>
</evidence>
<feature type="domain" description="EGF-like" evidence="11">
    <location>
        <begin position="1051"/>
        <end position="1097"/>
    </location>
</feature>
<feature type="compositionally biased region" description="Low complexity" evidence="10">
    <location>
        <begin position="189"/>
        <end position="201"/>
    </location>
</feature>
<dbReference type="Pfam" id="PF07645">
    <property type="entry name" value="EGF_CA"/>
    <property type="match status" value="7"/>
</dbReference>
<accession>A0A0L8G4Q7</accession>
<evidence type="ECO:0000259" key="13">
    <source>
        <dbReference type="PROSITE" id="PS51220"/>
    </source>
</evidence>
<dbReference type="SMART" id="SM00723">
    <property type="entry name" value="AMOP"/>
    <property type="match status" value="1"/>
</dbReference>
<comment type="subcellular location">
    <subcellularLocation>
        <location evidence="1">Membrane</location>
    </subcellularLocation>
</comment>
<evidence type="ECO:0000256" key="1">
    <source>
        <dbReference type="ARBA" id="ARBA00004370"/>
    </source>
</evidence>
<feature type="domain" description="EGF-like" evidence="11">
    <location>
        <begin position="1312"/>
        <end position="1354"/>
    </location>
</feature>
<reference evidence="15" key="1">
    <citation type="submission" date="2015-07" db="EMBL/GenBank/DDBJ databases">
        <title>MeaNS - Measles Nucleotide Surveillance Program.</title>
        <authorList>
            <person name="Tran T."/>
            <person name="Druce J."/>
        </authorList>
    </citation>
    <scope>NUCLEOTIDE SEQUENCE</scope>
    <source>
        <strain evidence="15">UCB-OBI-ISO-001</strain>
        <tissue evidence="15">Gonad</tissue>
    </source>
</reference>
<protein>
    <submittedName>
        <fullName evidence="15">Uncharacterized protein</fullName>
    </submittedName>
</protein>
<dbReference type="CDD" id="cd00054">
    <property type="entry name" value="EGF_CA"/>
    <property type="match status" value="3"/>
</dbReference>
<dbReference type="PROSITE" id="PS01186">
    <property type="entry name" value="EGF_2"/>
    <property type="match status" value="8"/>
</dbReference>
<keyword evidence="2 9" id="KW-0245">EGF-like domain</keyword>
<dbReference type="GO" id="GO:0005509">
    <property type="term" value="F:calcium ion binding"/>
    <property type="evidence" value="ECO:0007669"/>
    <property type="project" value="InterPro"/>
</dbReference>
<evidence type="ECO:0000256" key="10">
    <source>
        <dbReference type="SAM" id="MobiDB-lite"/>
    </source>
</evidence>
<feature type="domain" description="EGF-like" evidence="11">
    <location>
        <begin position="1519"/>
        <end position="1559"/>
    </location>
</feature>
<evidence type="ECO:0000259" key="11">
    <source>
        <dbReference type="PROSITE" id="PS50026"/>
    </source>
</evidence>
<sequence>MKPTTIPTTTTNPTTVPTTITSAIVPITIANPTTVPTTSDLTTGPKTTKTTTVPTTNPTIVPTTPITSTTVPTTTANSRTVPTTSTSTVPATTKSTTVLTTILSTKAAAAIKPTTIPTAATKSTPVPTKTTKSTTVPTLIRNTTTAPPPTTTAKATTVHTAIKTTTKPTTTKTTRLPATTPIKSTTKIATTTATQRRTTSRNTERTQLPTGPTSTKVPPSTTVKYPTTFPKDHVPSTLSFRQSSTTTSLPQRKTTIPVITTPFPRIKLLPFGSSTNAGLSKKLIKGDDVISNAIICKVGFPAMISKGTVWKRIWIHTDGFLIIKQDGFKINKLPKKDIGEQDEVIIAPFWADAVTSKRFPSSAVFYDVYEMWPLKRIRTEEERLFLNHISKRLNISTFQATWALVVTWRDLRPGDILNPSEKNTFQAVLVTDGRASYVIYLYERMEWKTFNLLYRDVVVGYRRGIDDSNYFMTSIRNTDILQIDKIKGNTGIYGWWQFPLGVIKEKENFAQQCMKWYYENSAQQRIEARKLSALSTPCPCNLLQAKKDTRFEMYQNSNNCLRLMFPTDGKSKGVRICCYDYQTNALKPTDSPFFINDPTNAKIKWIEEDKKPVDVCCSFSAYCSLFNEVRSVSDCSNYVMPVEGGAFGDPHIQTIDGKFYTFNGWGEFTLLNIYHKDKPKDRLFTLEGRTERGENVHGELTDATIFTAFVAMDFVYNNSFQVEIMQNKEGIIIIANGIDFTVQFVNDENFNQSMKFMKLKKLKNGGIQGIFQKGLTLNINQANGILDIGVAYPPEMRSVMLTRGLLGVVDGNPDNDFQAPDGSVLPSNATEKDIYNRFGLLWKAQKPCFTYAAGKNSSSYKHANFTPRFINKEELLSLSDNEAKRFCRNNIECLYDLWTTNIKQLAENTKIVKQTAEANTEFRENSPPQIKSKRVMYASVGLSSRLNFTVIDDDNTQAFLAKPSKSLEIYHDNQTNKGYVIYTPASTEPVSIQIVVKDSKNAVAPIQEIQVVLCPGCKHGKCDFQNNAQELFHIVACDCDIGYTGEDCNVDYDGCASSPCLGEAQCIDVPAELQTSNGLTYRCNCSDGYSLYNDKCVDVDECDRGKSKCQQICINTLGSYQCACKSGYQLSNDVNCYGRSWVPVDVDECRSPDNGCQQTCENIEGSYQCGCSEGYKLAKDQKSCEKVVDYCTEHNLTNCYGCKFEDGQIKCFCPAGYELGHNNFSCVDIDECASPVHRCSQICQNKPGGFTCHCYPGYKLKPDKVICEKCDIFHWGENCKNKCACNGNEELCDSIRGCVCKKGWTGIHCDQDINECAGNHTCYDFENMKCINTQGSYHCICQNGYIDDSEGHCIDINECKTGVHFCSQKCRDVEGTYNCECYDGYRLNDDRRTCTKMSENELCNAVNCSHICLVESTRPVCYCQKGFRLAKDKITCLYVDPCKTANCSQYCQAGNDGNFKCSCDPGFKLDQTGLICTKCDGYHYGEDCEYSCDCKMGSCHYVYGCSCDPGWSGDKCDQNIDECSIGEYVCNAGQTCQDTLGNYTCVCGKGYWNNNGTCQIRQIFETCTYTRSYIHKHIHTLIHKYPYINACIRKNTDTNADTYINSYINIHIVIRTHIRRTYIHAYIHTLIHARLLRNTLAHERVLMFTSDGSRPSNCFRSVMHLTVVLVTCMMRNPTLGSSNDEDIDECKDGSLNSCSQTCTDTEGSFECGCHNGFTKINDTCIVLDTSSTRDDSSSLLHAIYLFHASTQSLIWQQAKMQFYRMQLCIVNQLEEMTSWS</sequence>
<feature type="domain" description="VWFD" evidence="14">
    <location>
        <begin position="642"/>
        <end position="849"/>
    </location>
</feature>
<feature type="region of interest" description="Disordered" evidence="10">
    <location>
        <begin position="189"/>
        <end position="221"/>
    </location>
</feature>
<dbReference type="PROSITE" id="PS50026">
    <property type="entry name" value="EGF_3"/>
    <property type="match status" value="7"/>
</dbReference>
<feature type="disulfide bond" evidence="9">
    <location>
        <begin position="1322"/>
        <end position="1339"/>
    </location>
</feature>
<keyword evidence="5" id="KW-0677">Repeat</keyword>
<dbReference type="InterPro" id="IPR051495">
    <property type="entry name" value="Epithelial_Barrier/Signaling"/>
</dbReference>
<dbReference type="GO" id="GO:0016020">
    <property type="term" value="C:membrane"/>
    <property type="evidence" value="ECO:0007669"/>
    <property type="project" value="UniProtKB-SubCell"/>
</dbReference>
<dbReference type="SMART" id="SM00539">
    <property type="entry name" value="NIDO"/>
    <property type="match status" value="1"/>
</dbReference>
<dbReference type="InterPro" id="IPR005533">
    <property type="entry name" value="AMOP_dom"/>
</dbReference>
<dbReference type="InterPro" id="IPR000152">
    <property type="entry name" value="EGF-type_Asp/Asn_hydroxyl_site"/>
</dbReference>
<keyword evidence="6" id="KW-1133">Transmembrane helix</keyword>
<dbReference type="Gene3D" id="2.10.25.10">
    <property type="entry name" value="Laminin"/>
    <property type="match status" value="11"/>
</dbReference>
<evidence type="ECO:0000256" key="4">
    <source>
        <dbReference type="ARBA" id="ARBA00022729"/>
    </source>
</evidence>
<dbReference type="InterPro" id="IPR003886">
    <property type="entry name" value="NIDO_dom"/>
</dbReference>
<dbReference type="SUPFAM" id="SSF57184">
    <property type="entry name" value="Growth factor receptor domain"/>
    <property type="match status" value="3"/>
</dbReference>
<dbReference type="EMBL" id="KQ423956">
    <property type="protein sequence ID" value="KOF71843.1"/>
    <property type="molecule type" value="Genomic_DNA"/>
</dbReference>
<dbReference type="PANTHER" id="PTHR13802">
    <property type="entry name" value="MUCIN 4-RELATED"/>
    <property type="match status" value="1"/>
</dbReference>
<dbReference type="PROSITE" id="PS51220">
    <property type="entry name" value="NIDO"/>
    <property type="match status" value="1"/>
</dbReference>
<feature type="compositionally biased region" description="Low complexity" evidence="10">
    <location>
        <begin position="209"/>
        <end position="221"/>
    </location>
</feature>
<dbReference type="SMART" id="SM00179">
    <property type="entry name" value="EGF_CA"/>
    <property type="match status" value="9"/>
</dbReference>
<feature type="domain" description="EGF-like" evidence="11">
    <location>
        <begin position="1686"/>
        <end position="1725"/>
    </location>
</feature>
<evidence type="ECO:0000259" key="12">
    <source>
        <dbReference type="PROSITE" id="PS50856"/>
    </source>
</evidence>
<comment type="caution">
    <text evidence="9">Lacks conserved residue(s) required for the propagation of feature annotation.</text>
</comment>
<dbReference type="InterPro" id="IPR018097">
    <property type="entry name" value="EGF_Ca-bd_CS"/>
</dbReference>
<dbReference type="InterPro" id="IPR001881">
    <property type="entry name" value="EGF-like_Ca-bd_dom"/>
</dbReference>
<keyword evidence="7" id="KW-0472">Membrane</keyword>
<evidence type="ECO:0000256" key="7">
    <source>
        <dbReference type="ARBA" id="ARBA00023136"/>
    </source>
</evidence>